<dbReference type="NCBIfam" id="TIGR02884">
    <property type="entry name" value="spore_pdaA"/>
    <property type="match status" value="1"/>
</dbReference>
<dbReference type="InterPro" id="IPR011330">
    <property type="entry name" value="Glyco_hydro/deAcase_b/a-brl"/>
</dbReference>
<dbReference type="STRING" id="1403537.Q428_09760"/>
<dbReference type="Proteomes" id="UP000019681">
    <property type="component" value="Unassembled WGS sequence"/>
</dbReference>
<comment type="caution">
    <text evidence="3">The sequence shown here is derived from an EMBL/GenBank/DDBJ whole genome shotgun (WGS) entry which is preliminary data.</text>
</comment>
<organism evidence="3 4">
    <name type="scientific">Fervidicella metallireducens AeB</name>
    <dbReference type="NCBI Taxonomy" id="1403537"/>
    <lineage>
        <taxon>Bacteria</taxon>
        <taxon>Bacillati</taxon>
        <taxon>Bacillota</taxon>
        <taxon>Clostridia</taxon>
        <taxon>Eubacteriales</taxon>
        <taxon>Clostridiaceae</taxon>
        <taxon>Fervidicella</taxon>
    </lineage>
</organism>
<keyword evidence="3" id="KW-0624">Polysaccharide degradation</keyword>
<dbReference type="Gene3D" id="3.20.20.370">
    <property type="entry name" value="Glycoside hydrolase/deacetylase"/>
    <property type="match status" value="1"/>
</dbReference>
<reference evidence="3 4" key="1">
    <citation type="journal article" date="2014" name="Genome Announc.">
        <title>Draft Genome Sequence of Fervidicella metallireducens Strain AeBT, an Iron-Reducing Thermoanaerobe from the Great Artesian Basin.</title>
        <authorList>
            <person name="Patel B.K."/>
        </authorList>
    </citation>
    <scope>NUCLEOTIDE SEQUENCE [LARGE SCALE GENOMIC DNA]</scope>
    <source>
        <strain evidence="3 4">AeB</strain>
    </source>
</reference>
<accession>A0A017RW12</accession>
<dbReference type="PROSITE" id="PS51677">
    <property type="entry name" value="NODB"/>
    <property type="match status" value="1"/>
</dbReference>
<dbReference type="GO" id="GO:0045493">
    <property type="term" value="P:xylan catabolic process"/>
    <property type="evidence" value="ECO:0007669"/>
    <property type="project" value="UniProtKB-KW"/>
</dbReference>
<proteinExistence type="predicted"/>
<dbReference type="EMBL" id="AZQP01000029">
    <property type="protein sequence ID" value="EYE88085.1"/>
    <property type="molecule type" value="Genomic_DNA"/>
</dbReference>
<dbReference type="SUPFAM" id="SSF88713">
    <property type="entry name" value="Glycoside hydrolase/deacetylase"/>
    <property type="match status" value="1"/>
</dbReference>
<dbReference type="Pfam" id="PF01522">
    <property type="entry name" value="Polysacc_deac_1"/>
    <property type="match status" value="1"/>
</dbReference>
<sequence length="312" mass="35696">MHRRYLIINLILVLLLTVSCGSKHSELPKTSVPPKVTESEPPKLSTTDSINHEVVNPPQKETPENKENSSKTKNEGDSVNLDNSLKRWGFRPNSTHTTPEVSTAIKEMLKKYSAYYVGDTNSKVLYLTFDEGYEKGYTGKILDVLKDNDVKAAFFVTRPYIKTEKDLIRRMVNEGHLVCNHTSHHPSMPSKAGNLDEFKKEFTETEDIFREVTGQEMPKYFRPPMGEYSEKSLYLTKELGYKTIFWSFAHVDWIVDKQPTIQQTHDIVMKRVHNGAILLLHAVSKSNTEALDLIIKDLKAEGYRFGTLDELN</sequence>
<dbReference type="InterPro" id="IPR002509">
    <property type="entry name" value="NODB_dom"/>
</dbReference>
<keyword evidence="3" id="KW-0378">Hydrolase</keyword>
<feature type="compositionally biased region" description="Basic and acidic residues" evidence="1">
    <location>
        <begin position="61"/>
        <end position="76"/>
    </location>
</feature>
<dbReference type="PROSITE" id="PS51257">
    <property type="entry name" value="PROKAR_LIPOPROTEIN"/>
    <property type="match status" value="1"/>
</dbReference>
<gene>
    <name evidence="3" type="ORF">Q428_09760</name>
</gene>
<keyword evidence="4" id="KW-1185">Reference proteome</keyword>
<evidence type="ECO:0000259" key="2">
    <source>
        <dbReference type="PROSITE" id="PS51677"/>
    </source>
</evidence>
<evidence type="ECO:0000256" key="1">
    <source>
        <dbReference type="SAM" id="MobiDB-lite"/>
    </source>
</evidence>
<dbReference type="OrthoDB" id="9812065at2"/>
<dbReference type="GO" id="GO:0016810">
    <property type="term" value="F:hydrolase activity, acting on carbon-nitrogen (but not peptide) bonds"/>
    <property type="evidence" value="ECO:0007669"/>
    <property type="project" value="InterPro"/>
</dbReference>
<keyword evidence="3" id="KW-0326">Glycosidase</keyword>
<keyword evidence="3" id="KW-0858">Xylan degradation</keyword>
<dbReference type="PANTHER" id="PTHR10587:SF78">
    <property type="entry name" value="PEPTIDOGLYCAN-N-ACETYLMURAMIC ACID DEACETYLASE PDAA"/>
    <property type="match status" value="1"/>
</dbReference>
<keyword evidence="3" id="KW-0119">Carbohydrate metabolism</keyword>
<dbReference type="PANTHER" id="PTHR10587">
    <property type="entry name" value="GLYCOSYL TRANSFERASE-RELATED"/>
    <property type="match status" value="1"/>
</dbReference>
<evidence type="ECO:0000313" key="4">
    <source>
        <dbReference type="Proteomes" id="UP000019681"/>
    </source>
</evidence>
<evidence type="ECO:0000313" key="3">
    <source>
        <dbReference type="EMBL" id="EYE88085.1"/>
    </source>
</evidence>
<dbReference type="InterPro" id="IPR050248">
    <property type="entry name" value="Polysacc_deacetylase_ArnD"/>
</dbReference>
<feature type="domain" description="NodB homology" evidence="2">
    <location>
        <begin position="123"/>
        <end position="306"/>
    </location>
</feature>
<dbReference type="CDD" id="cd10948">
    <property type="entry name" value="CE4_BsPdaA_like"/>
    <property type="match status" value="1"/>
</dbReference>
<dbReference type="GO" id="GO:0016020">
    <property type="term" value="C:membrane"/>
    <property type="evidence" value="ECO:0007669"/>
    <property type="project" value="TreeGrafter"/>
</dbReference>
<protein>
    <submittedName>
        <fullName evidence="3">Xylanase</fullName>
    </submittedName>
</protein>
<dbReference type="GO" id="GO:0016798">
    <property type="term" value="F:hydrolase activity, acting on glycosyl bonds"/>
    <property type="evidence" value="ECO:0007669"/>
    <property type="project" value="UniProtKB-KW"/>
</dbReference>
<dbReference type="RefSeq" id="WP_035380315.1">
    <property type="nucleotide sequence ID" value="NZ_AZQP01000029.1"/>
</dbReference>
<dbReference type="AlphaFoldDB" id="A0A017RW12"/>
<dbReference type="InterPro" id="IPR014235">
    <property type="entry name" value="Spore_PdaA"/>
</dbReference>
<feature type="region of interest" description="Disordered" evidence="1">
    <location>
        <begin position="24"/>
        <end position="97"/>
    </location>
</feature>
<name>A0A017RW12_9CLOT</name>